<proteinExistence type="predicted"/>
<evidence type="ECO:0000313" key="1">
    <source>
        <dbReference type="EMBL" id="EAY27317.1"/>
    </source>
</evidence>
<sequence length="37" mass="4355">MLSKKSANEVSTFYAKVEFKNKLFLNFRVCIAQVTLW</sequence>
<dbReference type="AlphaFoldDB" id="A1ZQE5"/>
<dbReference type="EMBL" id="AAWS01000024">
    <property type="protein sequence ID" value="EAY27317.1"/>
    <property type="molecule type" value="Genomic_DNA"/>
</dbReference>
<evidence type="ECO:0000313" key="2">
    <source>
        <dbReference type="Proteomes" id="UP000004095"/>
    </source>
</evidence>
<accession>A1ZQE5</accession>
<organism evidence="1 2">
    <name type="scientific">Microscilla marina ATCC 23134</name>
    <dbReference type="NCBI Taxonomy" id="313606"/>
    <lineage>
        <taxon>Bacteria</taxon>
        <taxon>Pseudomonadati</taxon>
        <taxon>Bacteroidota</taxon>
        <taxon>Cytophagia</taxon>
        <taxon>Cytophagales</taxon>
        <taxon>Microscillaceae</taxon>
        <taxon>Microscilla</taxon>
    </lineage>
</organism>
<protein>
    <submittedName>
        <fullName evidence="1">Uncharacterized protein</fullName>
    </submittedName>
</protein>
<dbReference type="Proteomes" id="UP000004095">
    <property type="component" value="Unassembled WGS sequence"/>
</dbReference>
<keyword evidence="2" id="KW-1185">Reference proteome</keyword>
<comment type="caution">
    <text evidence="1">The sequence shown here is derived from an EMBL/GenBank/DDBJ whole genome shotgun (WGS) entry which is preliminary data.</text>
</comment>
<reference evidence="1 2" key="1">
    <citation type="submission" date="2007-01" db="EMBL/GenBank/DDBJ databases">
        <authorList>
            <person name="Haygood M."/>
            <person name="Podell S."/>
            <person name="Anderson C."/>
            <person name="Hopkinson B."/>
            <person name="Roe K."/>
            <person name="Barbeau K."/>
            <person name="Gaasterland T."/>
            <person name="Ferriera S."/>
            <person name="Johnson J."/>
            <person name="Kravitz S."/>
            <person name="Beeson K."/>
            <person name="Sutton G."/>
            <person name="Rogers Y.-H."/>
            <person name="Friedman R."/>
            <person name="Frazier M."/>
            <person name="Venter J.C."/>
        </authorList>
    </citation>
    <scope>NUCLEOTIDE SEQUENCE [LARGE SCALE GENOMIC DNA]</scope>
    <source>
        <strain evidence="1 2">ATCC 23134</strain>
    </source>
</reference>
<gene>
    <name evidence="1" type="ORF">M23134_08269</name>
</gene>
<name>A1ZQE5_MICM2</name>